<gene>
    <name evidence="7" type="ORF">Val02_10280</name>
</gene>
<evidence type="ECO:0000256" key="2">
    <source>
        <dbReference type="ARBA" id="ARBA00022670"/>
    </source>
</evidence>
<evidence type="ECO:0000313" key="7">
    <source>
        <dbReference type="EMBL" id="GIJ44142.1"/>
    </source>
</evidence>
<dbReference type="EMBL" id="BOPF01000003">
    <property type="protein sequence ID" value="GIJ44142.1"/>
    <property type="molecule type" value="Genomic_DNA"/>
</dbReference>
<protein>
    <recommendedName>
        <fullName evidence="9">Streptogrisin B</fullName>
    </recommendedName>
</protein>
<keyword evidence="5" id="KW-1015">Disulfide bond</keyword>
<keyword evidence="6" id="KW-0732">Signal</keyword>
<evidence type="ECO:0000256" key="4">
    <source>
        <dbReference type="ARBA" id="ARBA00022825"/>
    </source>
</evidence>
<evidence type="ECO:0000313" key="8">
    <source>
        <dbReference type="Proteomes" id="UP000619260"/>
    </source>
</evidence>
<keyword evidence="8" id="KW-1185">Reference proteome</keyword>
<evidence type="ECO:0000256" key="5">
    <source>
        <dbReference type="ARBA" id="ARBA00023157"/>
    </source>
</evidence>
<name>A0A8J4DP61_9ACTN</name>
<dbReference type="SUPFAM" id="SSF50494">
    <property type="entry name" value="Trypsin-like serine proteases"/>
    <property type="match status" value="1"/>
</dbReference>
<keyword evidence="3" id="KW-0378">Hydrolase</keyword>
<comment type="caution">
    <text evidence="7">The sequence shown here is derived from an EMBL/GenBank/DDBJ whole genome shotgun (WGS) entry which is preliminary data.</text>
</comment>
<evidence type="ECO:0000256" key="6">
    <source>
        <dbReference type="SAM" id="SignalP"/>
    </source>
</evidence>
<dbReference type="InterPro" id="IPR001316">
    <property type="entry name" value="Pept_S1A_streptogrisin"/>
</dbReference>
<feature type="signal peptide" evidence="6">
    <location>
        <begin position="1"/>
        <end position="22"/>
    </location>
</feature>
<dbReference type="GO" id="GO:0006508">
    <property type="term" value="P:proteolysis"/>
    <property type="evidence" value="ECO:0007669"/>
    <property type="project" value="UniProtKB-KW"/>
</dbReference>
<dbReference type="Gene3D" id="2.40.10.10">
    <property type="entry name" value="Trypsin-like serine proteases"/>
    <property type="match status" value="2"/>
</dbReference>
<evidence type="ECO:0008006" key="9">
    <source>
        <dbReference type="Google" id="ProtNLM"/>
    </source>
</evidence>
<dbReference type="CDD" id="cd21112">
    <property type="entry name" value="alphaLP-like"/>
    <property type="match status" value="1"/>
</dbReference>
<sequence length="214" mass="21919">MRRLAVPLAILLLLAIPGTARAAAPVELYGGDPYHVSTQGVRCAFGLAVAGGFVAAPCGQVGAATYTVDGVQTGTIVSVASRYEGNIAYIRTTSGFVPRPYVRSGTALLPVRGATEAAIGARVCRYGTSTGTRCGFVTGRNLTLNFADGFRITGVTRASVCNEAGDRIGPFLAGDQAQGLLLATSGNCTAGGVSYYLPIGPQLTRLGFTLLTAP</sequence>
<feature type="chain" id="PRO_5035261074" description="Streptogrisin B" evidence="6">
    <location>
        <begin position="23"/>
        <end position="214"/>
    </location>
</feature>
<proteinExistence type="inferred from homology"/>
<evidence type="ECO:0000256" key="3">
    <source>
        <dbReference type="ARBA" id="ARBA00022801"/>
    </source>
</evidence>
<dbReference type="RefSeq" id="WP_203897716.1">
    <property type="nucleotide sequence ID" value="NZ_BOPF01000003.1"/>
</dbReference>
<comment type="similarity">
    <text evidence="1">Belongs to the peptidase S1 family.</text>
</comment>
<evidence type="ECO:0000256" key="1">
    <source>
        <dbReference type="ARBA" id="ARBA00007664"/>
    </source>
</evidence>
<dbReference type="InterPro" id="IPR043504">
    <property type="entry name" value="Peptidase_S1_PA_chymotrypsin"/>
</dbReference>
<keyword evidence="4" id="KW-0720">Serine protease</keyword>
<reference evidence="7" key="1">
    <citation type="submission" date="2021-01" db="EMBL/GenBank/DDBJ databases">
        <title>Whole genome shotgun sequence of Virgisporangium aliadipatigenens NBRC 105644.</title>
        <authorList>
            <person name="Komaki H."/>
            <person name="Tamura T."/>
        </authorList>
    </citation>
    <scope>NUCLEOTIDE SEQUENCE</scope>
    <source>
        <strain evidence="7">NBRC 105644</strain>
    </source>
</reference>
<dbReference type="InterPro" id="IPR009003">
    <property type="entry name" value="Peptidase_S1_PA"/>
</dbReference>
<accession>A0A8J4DP61</accession>
<dbReference type="AlphaFoldDB" id="A0A8J4DP61"/>
<organism evidence="7 8">
    <name type="scientific">Virgisporangium aliadipatigenens</name>
    <dbReference type="NCBI Taxonomy" id="741659"/>
    <lineage>
        <taxon>Bacteria</taxon>
        <taxon>Bacillati</taxon>
        <taxon>Actinomycetota</taxon>
        <taxon>Actinomycetes</taxon>
        <taxon>Micromonosporales</taxon>
        <taxon>Micromonosporaceae</taxon>
        <taxon>Virgisporangium</taxon>
    </lineage>
</organism>
<dbReference type="Proteomes" id="UP000619260">
    <property type="component" value="Unassembled WGS sequence"/>
</dbReference>
<dbReference type="GO" id="GO:0004252">
    <property type="term" value="F:serine-type endopeptidase activity"/>
    <property type="evidence" value="ECO:0007669"/>
    <property type="project" value="InterPro"/>
</dbReference>
<keyword evidence="2" id="KW-0645">Protease</keyword>
<dbReference type="PRINTS" id="PR00861">
    <property type="entry name" value="ALYTICPTASE"/>
</dbReference>